<reference evidence="2" key="1">
    <citation type="journal article" date="2023" name="Comput. Struct. Biotechnol. J.">
        <title>Discovery of a novel marine Bacteroidetes with a rich repertoire of carbohydrate-active enzymes.</title>
        <authorList>
            <person name="Chen B."/>
            <person name="Liu G."/>
            <person name="Chen Q."/>
            <person name="Wang H."/>
            <person name="Liu L."/>
            <person name="Tang K."/>
        </authorList>
    </citation>
    <scope>NUCLEOTIDE SEQUENCE</scope>
    <source>
        <strain evidence="2">TK19036</strain>
    </source>
</reference>
<dbReference type="AlphaFoldDB" id="A0AA49JJI5"/>
<evidence type="ECO:0000313" key="2">
    <source>
        <dbReference type="EMBL" id="WKN39808.1"/>
    </source>
</evidence>
<feature type="domain" description="AB hydrolase-1" evidence="1">
    <location>
        <begin position="40"/>
        <end position="201"/>
    </location>
</feature>
<name>A0AA49JJI5_9BACT</name>
<dbReference type="InterPro" id="IPR000073">
    <property type="entry name" value="AB_hydrolase_1"/>
</dbReference>
<reference evidence="2" key="2">
    <citation type="journal article" date="2024" name="Antonie Van Leeuwenhoek">
        <title>Roseihalotalea indica gen. nov., sp. nov., a halophilic Bacteroidetes from mesopelagic Southwest Indian Ocean with higher carbohydrate metabolic potential.</title>
        <authorList>
            <person name="Chen B."/>
            <person name="Zhang M."/>
            <person name="Lin D."/>
            <person name="Ye J."/>
            <person name="Tang K."/>
        </authorList>
    </citation>
    <scope>NUCLEOTIDE SEQUENCE</scope>
    <source>
        <strain evidence="2">TK19036</strain>
    </source>
</reference>
<organism evidence="2">
    <name type="scientific">Roseihalotalea indica</name>
    <dbReference type="NCBI Taxonomy" id="2867963"/>
    <lineage>
        <taxon>Bacteria</taxon>
        <taxon>Pseudomonadati</taxon>
        <taxon>Bacteroidota</taxon>
        <taxon>Cytophagia</taxon>
        <taxon>Cytophagales</taxon>
        <taxon>Catalimonadaceae</taxon>
        <taxon>Roseihalotalea</taxon>
    </lineage>
</organism>
<keyword evidence="2" id="KW-0378">Hydrolase</keyword>
<evidence type="ECO:0000259" key="1">
    <source>
        <dbReference type="Pfam" id="PF12697"/>
    </source>
</evidence>
<dbReference type="Gene3D" id="3.40.50.1820">
    <property type="entry name" value="alpha/beta hydrolase"/>
    <property type="match status" value="1"/>
</dbReference>
<dbReference type="SUPFAM" id="SSF53474">
    <property type="entry name" value="alpha/beta-Hydrolases"/>
    <property type="match status" value="1"/>
</dbReference>
<protein>
    <submittedName>
        <fullName evidence="2">Alpha/beta hydrolase</fullName>
    </submittedName>
</protein>
<dbReference type="EMBL" id="CP120682">
    <property type="protein sequence ID" value="WKN39808.1"/>
    <property type="molecule type" value="Genomic_DNA"/>
</dbReference>
<accession>A0AA49JJI5</accession>
<sequence length="218" mass="24783">MTVYFISGLGADERAFRYIKLPGVEKRFIRWIPPKPKEPLRQYAHRLIDQIDTSQPVTLVGLSFGGIVAQVIAELIPCAQLILISSIKNPRELSPALRFVKKAHIYRALPLKWLKPIAIRLAPYWFDAVSDRQKGLLRNIINDTDEVFAQWAIGATLQWRGSHTSAPTVHLHGTHDRVFPVHYLQNYIPVKGGGHFMIVTHARILNPILQHHLTLITS</sequence>
<dbReference type="Pfam" id="PF12697">
    <property type="entry name" value="Abhydrolase_6"/>
    <property type="match status" value="1"/>
</dbReference>
<dbReference type="GO" id="GO:0016787">
    <property type="term" value="F:hydrolase activity"/>
    <property type="evidence" value="ECO:0007669"/>
    <property type="project" value="UniProtKB-KW"/>
</dbReference>
<proteinExistence type="predicted"/>
<gene>
    <name evidence="2" type="ORF">K4G66_14020</name>
</gene>
<dbReference type="InterPro" id="IPR029058">
    <property type="entry name" value="AB_hydrolase_fold"/>
</dbReference>